<dbReference type="InterPro" id="IPR013094">
    <property type="entry name" value="AB_hydrolase_3"/>
</dbReference>
<gene>
    <name evidence="3" type="ORF">CCAM_LOCUS1752</name>
</gene>
<dbReference type="AlphaFoldDB" id="A0A484KDR3"/>
<reference evidence="3 4" key="1">
    <citation type="submission" date="2018-04" db="EMBL/GenBank/DDBJ databases">
        <authorList>
            <person name="Vogel A."/>
        </authorList>
    </citation>
    <scope>NUCLEOTIDE SEQUENCE [LARGE SCALE GENOMIC DNA]</scope>
</reference>
<dbReference type="Pfam" id="PF07859">
    <property type="entry name" value="Abhydrolase_3"/>
    <property type="match status" value="1"/>
</dbReference>
<feature type="domain" description="Alpha/beta hydrolase fold-3" evidence="2">
    <location>
        <begin position="90"/>
        <end position="303"/>
    </location>
</feature>
<evidence type="ECO:0000313" key="3">
    <source>
        <dbReference type="EMBL" id="VFQ59976.1"/>
    </source>
</evidence>
<dbReference type="Gene3D" id="3.40.50.1820">
    <property type="entry name" value="alpha/beta hydrolase"/>
    <property type="match status" value="1"/>
</dbReference>
<dbReference type="Proteomes" id="UP000595140">
    <property type="component" value="Unassembled WGS sequence"/>
</dbReference>
<keyword evidence="4" id="KW-1185">Reference proteome</keyword>
<proteinExistence type="inferred from homology"/>
<organism evidence="3 4">
    <name type="scientific">Cuscuta campestris</name>
    <dbReference type="NCBI Taxonomy" id="132261"/>
    <lineage>
        <taxon>Eukaryota</taxon>
        <taxon>Viridiplantae</taxon>
        <taxon>Streptophyta</taxon>
        <taxon>Embryophyta</taxon>
        <taxon>Tracheophyta</taxon>
        <taxon>Spermatophyta</taxon>
        <taxon>Magnoliopsida</taxon>
        <taxon>eudicotyledons</taxon>
        <taxon>Gunneridae</taxon>
        <taxon>Pentapetalae</taxon>
        <taxon>asterids</taxon>
        <taxon>lamiids</taxon>
        <taxon>Solanales</taxon>
        <taxon>Convolvulaceae</taxon>
        <taxon>Cuscuteae</taxon>
        <taxon>Cuscuta</taxon>
        <taxon>Cuscuta subgen. Grammica</taxon>
        <taxon>Cuscuta sect. Cleistogrammica</taxon>
    </lineage>
</organism>
<comment type="similarity">
    <text evidence="1">Belongs to the 'GDXG' lipolytic enzyme family.</text>
</comment>
<dbReference type="InterPro" id="IPR029058">
    <property type="entry name" value="AB_hydrolase_fold"/>
</dbReference>
<dbReference type="InterPro" id="IPR050466">
    <property type="entry name" value="Carboxylest/Gibb_receptor"/>
</dbReference>
<evidence type="ECO:0000313" key="4">
    <source>
        <dbReference type="Proteomes" id="UP000595140"/>
    </source>
</evidence>
<dbReference type="OrthoDB" id="408631at2759"/>
<evidence type="ECO:0000259" key="2">
    <source>
        <dbReference type="Pfam" id="PF07859"/>
    </source>
</evidence>
<dbReference type="EMBL" id="OOIL02000093">
    <property type="protein sequence ID" value="VFQ59976.1"/>
    <property type="molecule type" value="Genomic_DNA"/>
</dbReference>
<dbReference type="SUPFAM" id="SSF53474">
    <property type="entry name" value="alpha/beta-Hydrolases"/>
    <property type="match status" value="1"/>
</dbReference>
<name>A0A484KDR3_9ASTE</name>
<sequence>MADNKPKLPFRTKLLASAYALISSFCFRSDGTVNRRLQNLIHRKVPAPATTLVGQASVSFTDVPVEPSRNIWFRLFVPSVDQFNSPLPLVVYFHGGGFDSLGPDLKEYHDFCCRIAASVPAAVASVKYRLAPEHRYPAAYDDCFDALKFIDSENCSVLPSNVDLEDCFLAGDSAGGNIAHHVAARSCGSSFRRLRISGLLSIQPFFGGEERTESEIRLGRGVLLTLDRADKAWRNFLPEGASRDHEAAHVFGGKLPEKFPRTLLIIGGFDLLQDWQRRYGEWVRRCGVEVRAVEYPNAIHGFYAFGELPESAMLVEEINNFMGTSN</sequence>
<dbReference type="PANTHER" id="PTHR23024">
    <property type="entry name" value="ARYLACETAMIDE DEACETYLASE"/>
    <property type="match status" value="1"/>
</dbReference>
<evidence type="ECO:0000256" key="1">
    <source>
        <dbReference type="ARBA" id="ARBA00010515"/>
    </source>
</evidence>
<dbReference type="GO" id="GO:0016787">
    <property type="term" value="F:hydrolase activity"/>
    <property type="evidence" value="ECO:0007669"/>
    <property type="project" value="InterPro"/>
</dbReference>
<accession>A0A484KDR3</accession>
<dbReference type="PANTHER" id="PTHR23024:SF24">
    <property type="entry name" value="ALPHA_BETA HYDROLASE FOLD-3 DOMAIN-CONTAINING PROTEIN"/>
    <property type="match status" value="1"/>
</dbReference>
<protein>
    <recommendedName>
        <fullName evidence="2">Alpha/beta hydrolase fold-3 domain-containing protein</fullName>
    </recommendedName>
</protein>